<protein>
    <submittedName>
        <fullName evidence="1">Uncharacterized protein</fullName>
    </submittedName>
</protein>
<sequence>MANGKAAGIAGPKGRELAMKTRLASLKGIIFCKSVYYIFRVIEVMERAGNWLQKPSASVWQKISIP</sequence>
<organism evidence="1 2">
    <name type="scientific">Candidatus Pseudobacter hemicellulosilyticus</name>
    <dbReference type="NCBI Taxonomy" id="3121375"/>
    <lineage>
        <taxon>Bacteria</taxon>
        <taxon>Pseudomonadati</taxon>
        <taxon>Bacteroidota</taxon>
        <taxon>Chitinophagia</taxon>
        <taxon>Chitinophagales</taxon>
        <taxon>Chitinophagaceae</taxon>
        <taxon>Pseudobacter</taxon>
    </lineage>
</organism>
<proteinExistence type="predicted"/>
<gene>
    <name evidence="1" type="ORF">P0Y53_23150</name>
</gene>
<name>A0AAJ5WW02_9BACT</name>
<reference evidence="1" key="1">
    <citation type="submission" date="2023-03" db="EMBL/GenBank/DDBJ databases">
        <title>Andean soil-derived lignocellulolytic bacterial consortium as a source of novel taxa and putative plastic-active enzymes.</title>
        <authorList>
            <person name="Diaz-Garcia L."/>
            <person name="Chuvochina M."/>
            <person name="Feuerriegel G."/>
            <person name="Bunk B."/>
            <person name="Sproer C."/>
            <person name="Streit W.R."/>
            <person name="Rodriguez L.M."/>
            <person name="Overmann J."/>
            <person name="Jimenez D.J."/>
        </authorList>
    </citation>
    <scope>NUCLEOTIDE SEQUENCE</scope>
    <source>
        <strain evidence="1">MAG 7</strain>
    </source>
</reference>
<accession>A0AAJ5WW02</accession>
<dbReference type="Proteomes" id="UP001220610">
    <property type="component" value="Chromosome"/>
</dbReference>
<evidence type="ECO:0000313" key="1">
    <source>
        <dbReference type="EMBL" id="WEK35400.1"/>
    </source>
</evidence>
<dbReference type="AlphaFoldDB" id="A0AAJ5WW02"/>
<dbReference type="EMBL" id="CP119311">
    <property type="protein sequence ID" value="WEK35400.1"/>
    <property type="molecule type" value="Genomic_DNA"/>
</dbReference>
<evidence type="ECO:0000313" key="2">
    <source>
        <dbReference type="Proteomes" id="UP001220610"/>
    </source>
</evidence>